<dbReference type="InterPro" id="IPR000253">
    <property type="entry name" value="FHA_dom"/>
</dbReference>
<gene>
    <name evidence="2" type="ORF">CP500_022655</name>
</gene>
<accession>A0A2G4EUK3</accession>
<organism evidence="2 3">
    <name type="scientific">Tychonema bourrellyi FEM_GT703</name>
    <dbReference type="NCBI Taxonomy" id="2040638"/>
    <lineage>
        <taxon>Bacteria</taxon>
        <taxon>Bacillati</taxon>
        <taxon>Cyanobacteriota</taxon>
        <taxon>Cyanophyceae</taxon>
        <taxon>Oscillatoriophycideae</taxon>
        <taxon>Oscillatoriales</taxon>
        <taxon>Microcoleaceae</taxon>
        <taxon>Tychonema</taxon>
    </lineage>
</organism>
<evidence type="ECO:0000259" key="1">
    <source>
        <dbReference type="PROSITE" id="PS50006"/>
    </source>
</evidence>
<reference evidence="2" key="1">
    <citation type="submission" date="2017-10" db="EMBL/GenBank/DDBJ databases">
        <title>Draft genome sequence of the planktic cyanobacteria Tychonema bourrellyi isolated from alpine lentic freshwater.</title>
        <authorList>
            <person name="Tett A."/>
            <person name="Armanini F."/>
            <person name="Asnicar F."/>
            <person name="Boscaini A."/>
            <person name="Pasolli E."/>
            <person name="Zolfo M."/>
            <person name="Donati C."/>
            <person name="Salmaso N."/>
            <person name="Segata N."/>
        </authorList>
    </citation>
    <scope>NUCLEOTIDE SEQUENCE</scope>
    <source>
        <strain evidence="2">FEM_GT703</strain>
    </source>
</reference>
<dbReference type="PROSITE" id="PS50006">
    <property type="entry name" value="FHA_DOMAIN"/>
    <property type="match status" value="1"/>
</dbReference>
<dbReference type="RefSeq" id="WP_096830726.1">
    <property type="nucleotide sequence ID" value="NZ_NXIB02000238.1"/>
</dbReference>
<name>A0A2G4EUK3_9CYAN</name>
<sequence length="669" mass="75533">MNPQPWRLRLTWIDTVTGDRRSPIFDLPIALGRVFEAMPATINSERVSRIPLKSSQVSRFHAVITSEADSSIVVTDTGSSNGTFVNGIKTNRCVLTNGDMLQIGPYAIAISFAVNSTETPPVNNSHIFFNPQTNRPDSAIKQPAVLPPSPKISTGEFPPIAFLHASEVTMRSIQSMGTPVEEMDWAAIGGGLGSFIWVDLLRICGVKADRIAVLGMENQPYARYRQLCLNSQIPLYERLRSNSDSCPDNIWGWPPYAVREAWQELRKGRLDVSLKLMWQVFAEPTFAETYTPRAENVFDSIDREVSRIGWNQMFRYGRVRGIRKTDDGRYAIAYSRSNSQQREHAFLIAKYVHLATGYPAIQFLPDLQAYRETTQDFKSVVNAYENHDEVYQQLEARGGSVLLRGRGIVASRVVQRLYEARQQNRNIQVLHLMRSPKPVGNKFNFAERSVENHYEFQPFNWPKACWGGELRVVLENASPEFIPQLLTDWGGTTTANRGDWRRMVKEGLSQGWYQITFGEVERVERDSQNRTVTYIREKELKGQIELKADFIIDATGLDAKVKNSPLLDDLVVQYNLDLNRLGRLSVEKDFEVPEMRNSSVSNGDGRMYAAGAITLGGHYAPVDSFLGLQYAGLRSVESLAKAKVPGVGKLSILRSLIQWLKWIFNQSPG</sequence>
<dbReference type="InterPro" id="IPR008984">
    <property type="entry name" value="SMAD_FHA_dom_sf"/>
</dbReference>
<dbReference type="SUPFAM" id="SSF49879">
    <property type="entry name" value="SMAD/FHA domain"/>
    <property type="match status" value="1"/>
</dbReference>
<feature type="domain" description="FHA" evidence="1">
    <location>
        <begin position="29"/>
        <end position="90"/>
    </location>
</feature>
<keyword evidence="3" id="KW-1185">Reference proteome</keyword>
<protein>
    <recommendedName>
        <fullName evidence="1">FHA domain-containing protein</fullName>
    </recommendedName>
</protein>
<evidence type="ECO:0000313" key="2">
    <source>
        <dbReference type="EMBL" id="PHX53219.1"/>
    </source>
</evidence>
<comment type="caution">
    <text evidence="2">The sequence shown here is derived from an EMBL/GenBank/DDBJ whole genome shotgun (WGS) entry which is preliminary data.</text>
</comment>
<dbReference type="OrthoDB" id="7788186at2"/>
<dbReference type="SUPFAM" id="SSF51905">
    <property type="entry name" value="FAD/NAD(P)-binding domain"/>
    <property type="match status" value="1"/>
</dbReference>
<dbReference type="Pfam" id="PF00498">
    <property type="entry name" value="FHA"/>
    <property type="match status" value="1"/>
</dbReference>
<dbReference type="Gene3D" id="3.50.50.60">
    <property type="entry name" value="FAD/NAD(P)-binding domain"/>
    <property type="match status" value="1"/>
</dbReference>
<dbReference type="Gene3D" id="2.60.200.20">
    <property type="match status" value="1"/>
</dbReference>
<dbReference type="Proteomes" id="UP000226442">
    <property type="component" value="Unassembled WGS sequence"/>
</dbReference>
<proteinExistence type="predicted"/>
<dbReference type="EMBL" id="NXIB02000238">
    <property type="protein sequence ID" value="PHX53219.1"/>
    <property type="molecule type" value="Genomic_DNA"/>
</dbReference>
<dbReference type="SMART" id="SM00240">
    <property type="entry name" value="FHA"/>
    <property type="match status" value="1"/>
</dbReference>
<evidence type="ECO:0000313" key="3">
    <source>
        <dbReference type="Proteomes" id="UP000226442"/>
    </source>
</evidence>
<dbReference type="AlphaFoldDB" id="A0A2G4EUK3"/>
<dbReference type="InterPro" id="IPR036188">
    <property type="entry name" value="FAD/NAD-bd_sf"/>
</dbReference>
<dbReference type="CDD" id="cd00060">
    <property type="entry name" value="FHA"/>
    <property type="match status" value="1"/>
</dbReference>